<evidence type="ECO:0000256" key="1">
    <source>
        <dbReference type="SAM" id="Phobius"/>
    </source>
</evidence>
<protein>
    <submittedName>
        <fullName evidence="2">Uncharacterized protein</fullName>
    </submittedName>
</protein>
<evidence type="ECO:0000313" key="2">
    <source>
        <dbReference type="EMBL" id="CAB4157146.1"/>
    </source>
</evidence>
<dbReference type="EMBL" id="LR796661">
    <property type="protein sequence ID" value="CAB4157146.1"/>
    <property type="molecule type" value="Genomic_DNA"/>
</dbReference>
<proteinExistence type="predicted"/>
<keyword evidence="1" id="KW-0812">Transmembrane</keyword>
<keyword evidence="1" id="KW-0472">Membrane</keyword>
<sequence>MSEIDPREFGKLEAQVEAMNVEVHALRDDVKTLLELANKSKGGFWMGMTIASTVGGLLTFVADRVFLK</sequence>
<keyword evidence="1" id="KW-1133">Transmembrane helix</keyword>
<organism evidence="2">
    <name type="scientific">uncultured Caudovirales phage</name>
    <dbReference type="NCBI Taxonomy" id="2100421"/>
    <lineage>
        <taxon>Viruses</taxon>
        <taxon>Duplodnaviria</taxon>
        <taxon>Heunggongvirae</taxon>
        <taxon>Uroviricota</taxon>
        <taxon>Caudoviricetes</taxon>
        <taxon>Peduoviridae</taxon>
        <taxon>Maltschvirus</taxon>
        <taxon>Maltschvirus maltsch</taxon>
    </lineage>
</organism>
<gene>
    <name evidence="2" type="ORF">UFOVP682_8</name>
</gene>
<accession>A0A6J5NH74</accession>
<name>A0A6J5NH74_9CAUD</name>
<feature type="transmembrane region" description="Helical" evidence="1">
    <location>
        <begin position="43"/>
        <end position="62"/>
    </location>
</feature>
<reference evidence="2" key="1">
    <citation type="submission" date="2020-04" db="EMBL/GenBank/DDBJ databases">
        <authorList>
            <person name="Chiriac C."/>
            <person name="Salcher M."/>
            <person name="Ghai R."/>
            <person name="Kavagutti S V."/>
        </authorList>
    </citation>
    <scope>NUCLEOTIDE SEQUENCE</scope>
</reference>